<dbReference type="Proteomes" id="UP000238322">
    <property type="component" value="Unassembled WGS sequence"/>
</dbReference>
<protein>
    <submittedName>
        <fullName evidence="1">Uncharacterized protein</fullName>
    </submittedName>
</protein>
<accession>A0A2S8FKE0</accession>
<proteinExistence type="predicted"/>
<organism evidence="1 2">
    <name type="scientific">Blastopirellula marina</name>
    <dbReference type="NCBI Taxonomy" id="124"/>
    <lineage>
        <taxon>Bacteria</taxon>
        <taxon>Pseudomonadati</taxon>
        <taxon>Planctomycetota</taxon>
        <taxon>Planctomycetia</taxon>
        <taxon>Pirellulales</taxon>
        <taxon>Pirellulaceae</taxon>
        <taxon>Blastopirellula</taxon>
    </lineage>
</organism>
<dbReference type="AlphaFoldDB" id="A0A2S8FKE0"/>
<sequence length="79" mass="9253">MRMTPRLFRALWFNVYYDNVDQVTRVFSKLADIRELVIVHAGSTQNLLLCDFFLPFPMHLFIEMEGTTAAKRCLLIRTG</sequence>
<reference evidence="1 2" key="1">
    <citation type="submission" date="2018-02" db="EMBL/GenBank/DDBJ databases">
        <title>Comparative genomes isolates from brazilian mangrove.</title>
        <authorList>
            <person name="Araujo J.E."/>
            <person name="Taketani R.G."/>
            <person name="Silva M.C.P."/>
            <person name="Loureco M.V."/>
            <person name="Andreote F.D."/>
        </authorList>
    </citation>
    <scope>NUCLEOTIDE SEQUENCE [LARGE SCALE GENOMIC DNA]</scope>
    <source>
        <strain evidence="1 2">Hex-1 MGV</strain>
    </source>
</reference>
<name>A0A2S8FKE0_9BACT</name>
<gene>
    <name evidence="1" type="ORF">C5Y83_20815</name>
</gene>
<evidence type="ECO:0000313" key="1">
    <source>
        <dbReference type="EMBL" id="PQO32648.1"/>
    </source>
</evidence>
<dbReference type="EMBL" id="PUHY01000012">
    <property type="protein sequence ID" value="PQO32648.1"/>
    <property type="molecule type" value="Genomic_DNA"/>
</dbReference>
<comment type="caution">
    <text evidence="1">The sequence shown here is derived from an EMBL/GenBank/DDBJ whole genome shotgun (WGS) entry which is preliminary data.</text>
</comment>
<evidence type="ECO:0000313" key="2">
    <source>
        <dbReference type="Proteomes" id="UP000238322"/>
    </source>
</evidence>